<feature type="domain" description="VWFA" evidence="2">
    <location>
        <begin position="2328"/>
        <end position="2498"/>
    </location>
</feature>
<dbReference type="PANTHER" id="PTHR22588">
    <property type="entry name" value="VWFA DOMAIN-CONTAINING PROTEIN"/>
    <property type="match status" value="1"/>
</dbReference>
<dbReference type="InterPro" id="IPR036465">
    <property type="entry name" value="vWFA_dom_sf"/>
</dbReference>
<dbReference type="FunFam" id="3.40.50.410:FF:000009">
    <property type="entry name" value="Putative vitrin"/>
    <property type="match status" value="6"/>
</dbReference>
<name>A0A9J7HIV4_BRAFL</name>
<feature type="domain" description="SEA" evidence="1">
    <location>
        <begin position="210"/>
        <end position="321"/>
    </location>
</feature>
<feature type="domain" description="VWFA" evidence="2">
    <location>
        <begin position="1528"/>
        <end position="1698"/>
    </location>
</feature>
<feature type="domain" description="VWFA" evidence="2">
    <location>
        <begin position="1928"/>
        <end position="2098"/>
    </location>
</feature>
<gene>
    <name evidence="4" type="primary">LOC118404170</name>
</gene>
<feature type="domain" description="SEA" evidence="1">
    <location>
        <begin position="1810"/>
        <end position="1921"/>
    </location>
</feature>
<keyword evidence="3" id="KW-1185">Reference proteome</keyword>
<dbReference type="RefSeq" id="XP_035659085.1">
    <property type="nucleotide sequence ID" value="XM_035803192.1"/>
</dbReference>
<dbReference type="PANTHER" id="PTHR22588:SF3">
    <property type="entry name" value="VWFA DOMAIN-CONTAINING PROTEIN"/>
    <property type="match status" value="1"/>
</dbReference>
<dbReference type="Gene3D" id="3.40.50.410">
    <property type="entry name" value="von Willebrand factor, type A domain"/>
    <property type="match status" value="7"/>
</dbReference>
<protein>
    <submittedName>
        <fullName evidence="4">Uncharacterized protein LOC118404170</fullName>
    </submittedName>
</protein>
<feature type="domain" description="VWFA" evidence="2">
    <location>
        <begin position="328"/>
        <end position="498"/>
    </location>
</feature>
<dbReference type="SUPFAM" id="SSF53300">
    <property type="entry name" value="vWA-like"/>
    <property type="match status" value="7"/>
</dbReference>
<feature type="domain" description="VWFA" evidence="2">
    <location>
        <begin position="728"/>
        <end position="898"/>
    </location>
</feature>
<dbReference type="KEGG" id="bfo:118404170"/>
<dbReference type="OMA" id="TWDDKEL"/>
<dbReference type="InterPro" id="IPR052229">
    <property type="entry name" value="Collagen-VI/PIF"/>
</dbReference>
<evidence type="ECO:0000313" key="4">
    <source>
        <dbReference type="RefSeq" id="XP_035659085.1"/>
    </source>
</evidence>
<evidence type="ECO:0000259" key="1">
    <source>
        <dbReference type="PROSITE" id="PS50024"/>
    </source>
</evidence>
<organism evidence="3 4">
    <name type="scientific">Branchiostoma floridae</name>
    <name type="common">Florida lancelet</name>
    <name type="synonym">Amphioxus</name>
    <dbReference type="NCBI Taxonomy" id="7739"/>
    <lineage>
        <taxon>Eukaryota</taxon>
        <taxon>Metazoa</taxon>
        <taxon>Chordata</taxon>
        <taxon>Cephalochordata</taxon>
        <taxon>Leptocardii</taxon>
        <taxon>Amphioxiformes</taxon>
        <taxon>Branchiostomatidae</taxon>
        <taxon>Branchiostoma</taxon>
    </lineage>
</organism>
<feature type="domain" description="SEA" evidence="1">
    <location>
        <begin position="1410"/>
        <end position="1521"/>
    </location>
</feature>
<evidence type="ECO:0000313" key="3">
    <source>
        <dbReference type="Proteomes" id="UP000001554"/>
    </source>
</evidence>
<sequence length="2671" mass="281292">MRGGTLTGRAIRYVSRYGFARSDGARPGVAKVLIVVTDGISYDGVATPAYKARQKGILVYAIGVSGYDLTQLEQIASNNRTLAVVDNFNLLDSLRNTLLTGVCDAVPPVFVCVTLTTQFSIQLRNPDSSEFSSITSALIAEVSQLFTSIVGFQGATVVGYQPAPDNQVKVSIAVFVAEFAATTMKQTFVVAVSTGNLGSISVNASSAVIVQQETNSTIVSLVVQRNCSADLLNPESAMYIALVAQIESAVLSILQNIPGVVSIEVSGISCSGLYIRVTITVVVVSTSSSSLVTTVSTAVSSGNVGGLTVDPTSFISGDEALVCRTPLDIILLLDGSGSVGAYNFEKVKQFSQKLVETFDIGPSGTQIGVIQYSTRVRQEFSMNSFQSKEALSNAIDDIAYMRGGTLTGRAIRYVSRYGFARSDGARPGVAKVLIVVTDGISYDGVATPAYKARQKGILVYAIGVSGYDLTQLEQIASNNRTLAVVDNFNLLDSLRNTLLTGVCDAVPPVFVCVTLTTQFSIQLRNPDSSEFSSITSALIAEVSQLFTSIVGFQGATVVGYQPAPDNQVKVSIAVFVAEFAATTMKQTFVVAVSTGNLGSISVNASSAVIVQQETNSTIVSLVVQRNCSADLLNPESAMYIALVAQIESAVLSILQNIPGVVSIEVSGISCSGLYIRVTITVVVVSTSSSSLVTTVSTAVSSGNVGGLTVDPTSFISGDEALVCRTPLDIILLLDGSGSVGAYNFEKVKQFSQKLVETFDIGPSGTQIGVIQYSTRVRQEFSMNSFQSKEALSNAIDDIAYMRGGTRTGRAIRYVSRYGFARSDGARPGVAKVLIVVTDGISYDGVATPAYKARQKGILVYAIGVSGYDLTQLEQIASNNRTLAVVDNFNLLDSLRNTLLTGVCDAVPPVFVCVTLTTQFSIQLRNPDSSEFSSITSALIAEVSQLFTSIVGFQGATVVGYQPAPDNQVKVSIAVFVAEFAATTMKQTFVVAVSTGNLGSISVNASSAVIVQQETNSTIVSLVVQRNCSADLLNPESAMYIALVAQIESAVLSILQNIPGVVSIEVSGISCSGLYIRVTITVVVVSTSSSSLVTTVSTAVSSGNVGGLTVDPTSFISGDEALVCRTPLDIILLLDGSGSVGAYNFEKVKQFSQKLVETFDIGPSATQIGVIQYSTRVRQEFSMNSFQSKEALSNAIDDIPYMRGGTLTGRAIRYVSRYGFARSDGARPGVAKVLIVVTDGISYDGVATPAYKARQKGILVYAIGVSGYDLTQLEQIASNNRTLAVVDNFNLLDSLRNTLLTGVCDAVPPVFVCVTLTTQFSIQLRNPDSSEFSSITSALIAEVSQLFTSIVGFQGATVVGYQPAPDNQVKVSIAVFVAEFAATTMKQTFVVAVSTGNLGSISVNASSAVIVQQETNSTIVSLVVQRNCSADLLNPESAMYIALVAQIESAVLSILQNIPGVVSIEVSGISCSGLYIRVTITVVVVSTSSSSLVTTVSTAVSSGNVGGLTVDPTSFISGDEALVCRTPLDIILLLDGSGSVGAYNFEKVKQFSQKLVETFDIGPSATQIGVIQYSTRVRQEFSMNSFQSKEALSNAIDDIAYMRGGTLTGRAIRYVSRYGFARSDGARPGVAKVLIVVTDGISYDGVATPAYKARQKGILVYAIGVSGYDLTQLEQIASNNRTLAVVDNFNLLDSLRNTLLTGVCDAVPPVFVCVTLTTQFSIQLRNPDSSEFSSITSALIAEVSQLFTSIVGFQGATVVGYQPAPDNQVKVSIAVFVAEFAATTMKQTFVVAVSTGNLGSISVNASSAVIVQQETNSTIVSLVVQRNCSADLLNPESAMYIALVAQIESAVLSILQNIPGVVSIEVSGISCSGLYIRVTITVVVVSTSSSSLVTTVSTAVSSGNVGGLTVDPTSFISGDEALVCRTPLDIILLLDGSGSVGAYNFEKVKQFSQKLVETFDIGPSGTQIGVIQYSTRVRQEFSMNSFQSKEALSNAIDDIAYMRGGTLTGRAIRYVSRYGFARSDGARPGVAKVLIVVTDGISYDGVATPAYKARQKGILVYAIGVSGYDLTQLEQIASNNRTLAVVDNFNLLDSLRNTLLTGVCDAVPPVFVCVTLTTQFSIQLRNPDSSEFSSITSALIAEVSQLFTSIVGFQGATVVGYQPAPDNQVKVSIAVFVAEFAATTIKQTFVVAVSTGNLGSISVNASSAVIVQQETNSTIVSLVVQRNCSADLLNPESAMYIALVAQIESAVLSILQNIPGVVSIEVSGISCSGLYIRVTITVVVVSTSSSSLVTTVSTAVSSGNVGGLTVDPTSFISGDEALVCRTPLDIILLLDGSGSVGAYNFEKVKQFSQKLVETFDIGPSGTQIGVIQYSTRVRQEFSMNSFQSKEALSNAIDDIAYMRGGTRTGRAIRYVSRYGFARSDGARPGVAKVLIVVTDGISYDGVATPAYKARQKGILVYAIGVSGYDLTQLEQIASNNRTLAVVDNFNLLDSLRNTLLTGVCDAVPPVFVCVTLTTQFSIQLRNPDSSEFSSITSALIAEVSQLFTSIVGFQGATVVGYQPAPDNQVKVSIAVFVAEFAATTMKQTFVVAVSTGNLGSISVNASSAVIVRQETNSTIVSLVVQRNCSADLLNPESAMYIALVAQIESAVLSILQNIPGVVSIEVSGISCS</sequence>
<dbReference type="PRINTS" id="PR00453">
    <property type="entry name" value="VWFADOMAIN"/>
</dbReference>
<feature type="domain" description="SEA" evidence="1">
    <location>
        <begin position="1010"/>
        <end position="1121"/>
    </location>
</feature>
<feature type="domain" description="VWFA" evidence="2">
    <location>
        <begin position="1128"/>
        <end position="1298"/>
    </location>
</feature>
<dbReference type="SMART" id="SM00327">
    <property type="entry name" value="VWA"/>
    <property type="match status" value="6"/>
</dbReference>
<dbReference type="PROSITE" id="PS50024">
    <property type="entry name" value="SEA"/>
    <property type="match status" value="7"/>
</dbReference>
<reference evidence="3" key="1">
    <citation type="journal article" date="2020" name="Nat. Ecol. Evol.">
        <title>Deeply conserved synteny resolves early events in vertebrate evolution.</title>
        <authorList>
            <person name="Simakov O."/>
            <person name="Marletaz F."/>
            <person name="Yue J.X."/>
            <person name="O'Connell B."/>
            <person name="Jenkins J."/>
            <person name="Brandt A."/>
            <person name="Calef R."/>
            <person name="Tung C.H."/>
            <person name="Huang T.K."/>
            <person name="Schmutz J."/>
            <person name="Satoh N."/>
            <person name="Yu J.K."/>
            <person name="Putnam N.H."/>
            <person name="Green R.E."/>
            <person name="Rokhsar D.S."/>
        </authorList>
    </citation>
    <scope>NUCLEOTIDE SEQUENCE [LARGE SCALE GENOMIC DNA]</scope>
    <source>
        <strain evidence="3">S238N-H82</strain>
    </source>
</reference>
<feature type="domain" description="SEA" evidence="1">
    <location>
        <begin position="2610"/>
        <end position="2671"/>
    </location>
</feature>
<dbReference type="PROSITE" id="PS50234">
    <property type="entry name" value="VWFA"/>
    <property type="match status" value="7"/>
</dbReference>
<dbReference type="Pfam" id="PF00092">
    <property type="entry name" value="VWA"/>
    <property type="match status" value="7"/>
</dbReference>
<feature type="domain" description="VWFA" evidence="2">
    <location>
        <begin position="1"/>
        <end position="98"/>
    </location>
</feature>
<dbReference type="GeneID" id="118404170"/>
<dbReference type="InterPro" id="IPR000082">
    <property type="entry name" value="SEA_dom"/>
</dbReference>
<dbReference type="InterPro" id="IPR002035">
    <property type="entry name" value="VWF_A"/>
</dbReference>
<evidence type="ECO:0000259" key="2">
    <source>
        <dbReference type="PROSITE" id="PS50234"/>
    </source>
</evidence>
<feature type="domain" description="SEA" evidence="1">
    <location>
        <begin position="610"/>
        <end position="721"/>
    </location>
</feature>
<proteinExistence type="predicted"/>
<dbReference type="OrthoDB" id="6022609at2759"/>
<feature type="domain" description="SEA" evidence="1">
    <location>
        <begin position="2210"/>
        <end position="2321"/>
    </location>
</feature>
<accession>A0A9J7HIV4</accession>
<dbReference type="SMART" id="SM00200">
    <property type="entry name" value="SEA"/>
    <property type="match status" value="7"/>
</dbReference>
<reference evidence="4" key="2">
    <citation type="submission" date="2025-08" db="UniProtKB">
        <authorList>
            <consortium name="RefSeq"/>
        </authorList>
    </citation>
    <scope>IDENTIFICATION</scope>
    <source>
        <strain evidence="4">S238N-H82</strain>
        <tissue evidence="4">Testes</tissue>
    </source>
</reference>
<dbReference type="Proteomes" id="UP000001554">
    <property type="component" value="Chromosome 2"/>
</dbReference>